<keyword evidence="2" id="KW-1185">Reference proteome</keyword>
<sequence length="255" mass="27464">MAVRLLIDSDRDVSLAAECLVAMSNARPRDPYSDSDRRSPVSLSTTDGSDCVPDEQESHLKDTSVYMIARILADLTRVPQEPVGSAAARPVSNVRPKVRAASNKAIVAASSATPGVRGSSSALKKVHICSYAGCDKVYGKSSHLKAHLRTHTGERPFPCLWPDCGKRFARSDELARHHRTHTGEKKFACPLCGKRFMRSDHLTKHARRHPDFRPTMLGSSRRGAGGGGGSCHQPTNATTADSLGDSSDHSLPSSP</sequence>
<comment type="caution">
    <text evidence="1">The sequence shown here is derived from an EMBL/GenBank/DDBJ whole genome shotgun (WGS) entry which is preliminary data.</text>
</comment>
<dbReference type="Proteomes" id="UP000821865">
    <property type="component" value="Chromosome 2"/>
</dbReference>
<accession>A0ACB8DGN1</accession>
<dbReference type="EMBL" id="CM023471">
    <property type="protein sequence ID" value="KAH7967307.1"/>
    <property type="molecule type" value="Genomic_DNA"/>
</dbReference>
<protein>
    <submittedName>
        <fullName evidence="1">Uncharacterized protein</fullName>
    </submittedName>
</protein>
<name>A0ACB8DGN1_DERSI</name>
<evidence type="ECO:0000313" key="2">
    <source>
        <dbReference type="Proteomes" id="UP000821865"/>
    </source>
</evidence>
<proteinExistence type="predicted"/>
<organism evidence="1 2">
    <name type="scientific">Dermacentor silvarum</name>
    <name type="common">Tick</name>
    <dbReference type="NCBI Taxonomy" id="543639"/>
    <lineage>
        <taxon>Eukaryota</taxon>
        <taxon>Metazoa</taxon>
        <taxon>Ecdysozoa</taxon>
        <taxon>Arthropoda</taxon>
        <taxon>Chelicerata</taxon>
        <taxon>Arachnida</taxon>
        <taxon>Acari</taxon>
        <taxon>Parasitiformes</taxon>
        <taxon>Ixodida</taxon>
        <taxon>Ixodoidea</taxon>
        <taxon>Ixodidae</taxon>
        <taxon>Rhipicephalinae</taxon>
        <taxon>Dermacentor</taxon>
    </lineage>
</organism>
<evidence type="ECO:0000313" key="1">
    <source>
        <dbReference type="EMBL" id="KAH7967307.1"/>
    </source>
</evidence>
<gene>
    <name evidence="1" type="ORF">HPB49_023937</name>
</gene>
<reference evidence="1" key="1">
    <citation type="submission" date="2020-05" db="EMBL/GenBank/DDBJ databases">
        <title>Large-scale comparative analyses of tick genomes elucidate their genetic diversity and vector capacities.</title>
        <authorList>
            <person name="Jia N."/>
            <person name="Wang J."/>
            <person name="Shi W."/>
            <person name="Du L."/>
            <person name="Sun Y."/>
            <person name="Zhan W."/>
            <person name="Jiang J."/>
            <person name="Wang Q."/>
            <person name="Zhang B."/>
            <person name="Ji P."/>
            <person name="Sakyi L.B."/>
            <person name="Cui X."/>
            <person name="Yuan T."/>
            <person name="Jiang B."/>
            <person name="Yang W."/>
            <person name="Lam T.T.-Y."/>
            <person name="Chang Q."/>
            <person name="Ding S."/>
            <person name="Wang X."/>
            <person name="Zhu J."/>
            <person name="Ruan X."/>
            <person name="Zhao L."/>
            <person name="Wei J."/>
            <person name="Que T."/>
            <person name="Du C."/>
            <person name="Cheng J."/>
            <person name="Dai P."/>
            <person name="Han X."/>
            <person name="Huang E."/>
            <person name="Gao Y."/>
            <person name="Liu J."/>
            <person name="Shao H."/>
            <person name="Ye R."/>
            <person name="Li L."/>
            <person name="Wei W."/>
            <person name="Wang X."/>
            <person name="Wang C."/>
            <person name="Yang T."/>
            <person name="Huo Q."/>
            <person name="Li W."/>
            <person name="Guo W."/>
            <person name="Chen H."/>
            <person name="Zhou L."/>
            <person name="Ni X."/>
            <person name="Tian J."/>
            <person name="Zhou Y."/>
            <person name="Sheng Y."/>
            <person name="Liu T."/>
            <person name="Pan Y."/>
            <person name="Xia L."/>
            <person name="Li J."/>
            <person name="Zhao F."/>
            <person name="Cao W."/>
        </authorList>
    </citation>
    <scope>NUCLEOTIDE SEQUENCE</scope>
    <source>
        <strain evidence="1">Dsil-2018</strain>
    </source>
</reference>